<protein>
    <recommendedName>
        <fullName evidence="2">Single-stranded-DNA-specific exonuclease RecJ</fullName>
    </recommendedName>
</protein>
<reference evidence="9" key="1">
    <citation type="journal article" date="2019" name="PLoS Negl. Trop. Dis.">
        <title>Revisiting the worldwide diversity of Leptospira species in the environment.</title>
        <authorList>
            <person name="Vincent A.T."/>
            <person name="Schiettekatte O."/>
            <person name="Bourhy P."/>
            <person name="Veyrier F.J."/>
            <person name="Picardeau M."/>
        </authorList>
    </citation>
    <scope>NUCLEOTIDE SEQUENCE [LARGE SCALE GENOMIC DNA]</scope>
    <source>
        <strain evidence="9">201702476</strain>
    </source>
</reference>
<evidence type="ECO:0000256" key="4">
    <source>
        <dbReference type="ARBA" id="ARBA00022801"/>
    </source>
</evidence>
<dbReference type="InterPro" id="IPR001667">
    <property type="entry name" value="DDH_dom"/>
</dbReference>
<dbReference type="PANTHER" id="PTHR30255">
    <property type="entry name" value="SINGLE-STRANDED-DNA-SPECIFIC EXONUCLEASE RECJ"/>
    <property type="match status" value="1"/>
</dbReference>
<organism evidence="9 10">
    <name type="scientific">Leptospira ognonensis</name>
    <dbReference type="NCBI Taxonomy" id="2484945"/>
    <lineage>
        <taxon>Bacteria</taxon>
        <taxon>Pseudomonadati</taxon>
        <taxon>Spirochaetota</taxon>
        <taxon>Spirochaetia</taxon>
        <taxon>Leptospirales</taxon>
        <taxon>Leptospiraceae</taxon>
        <taxon>Leptospira</taxon>
    </lineage>
</organism>
<evidence type="ECO:0000256" key="3">
    <source>
        <dbReference type="ARBA" id="ARBA00022722"/>
    </source>
</evidence>
<dbReference type="Gene3D" id="3.90.1640.30">
    <property type="match status" value="2"/>
</dbReference>
<feature type="domain" description="RecJ OB" evidence="8">
    <location>
        <begin position="533"/>
        <end position="637"/>
    </location>
</feature>
<dbReference type="NCBIfam" id="TIGR00644">
    <property type="entry name" value="recJ"/>
    <property type="match status" value="1"/>
</dbReference>
<evidence type="ECO:0000256" key="2">
    <source>
        <dbReference type="ARBA" id="ARBA00019841"/>
    </source>
</evidence>
<dbReference type="InterPro" id="IPR038763">
    <property type="entry name" value="DHH_sf"/>
</dbReference>
<dbReference type="InterPro" id="IPR051673">
    <property type="entry name" value="SSDNA_exonuclease_RecJ"/>
</dbReference>
<proteinExistence type="inferred from homology"/>
<dbReference type="Pfam" id="PF02272">
    <property type="entry name" value="DHHA1"/>
    <property type="match status" value="1"/>
</dbReference>
<accession>A0A4R9JYB5</accession>
<evidence type="ECO:0000313" key="9">
    <source>
        <dbReference type="EMBL" id="TGL58221.1"/>
    </source>
</evidence>
<comment type="caution">
    <text evidence="9">The sequence shown here is derived from an EMBL/GenBank/DDBJ whole genome shotgun (WGS) entry which is preliminary data.</text>
</comment>
<evidence type="ECO:0000256" key="1">
    <source>
        <dbReference type="ARBA" id="ARBA00005915"/>
    </source>
</evidence>
<dbReference type="GO" id="GO:0008409">
    <property type="term" value="F:5'-3' exonuclease activity"/>
    <property type="evidence" value="ECO:0007669"/>
    <property type="project" value="InterPro"/>
</dbReference>
<dbReference type="GO" id="GO:0006310">
    <property type="term" value="P:DNA recombination"/>
    <property type="evidence" value="ECO:0007669"/>
    <property type="project" value="InterPro"/>
</dbReference>
<keyword evidence="4" id="KW-0378">Hydrolase</keyword>
<keyword evidence="10" id="KW-1185">Reference proteome</keyword>
<evidence type="ECO:0000259" key="6">
    <source>
        <dbReference type="Pfam" id="PF01368"/>
    </source>
</evidence>
<comment type="similarity">
    <text evidence="1">Belongs to the RecJ family.</text>
</comment>
<name>A0A4R9JYB5_9LEPT</name>
<gene>
    <name evidence="9" type="primary">recJ</name>
    <name evidence="9" type="ORF">EHQ58_12665</name>
</gene>
<evidence type="ECO:0000259" key="7">
    <source>
        <dbReference type="Pfam" id="PF02272"/>
    </source>
</evidence>
<keyword evidence="3" id="KW-0540">Nuclease</keyword>
<dbReference type="GO" id="GO:0006281">
    <property type="term" value="P:DNA repair"/>
    <property type="evidence" value="ECO:0007669"/>
    <property type="project" value="InterPro"/>
</dbReference>
<evidence type="ECO:0000259" key="8">
    <source>
        <dbReference type="Pfam" id="PF17768"/>
    </source>
</evidence>
<dbReference type="Proteomes" id="UP000297693">
    <property type="component" value="Unassembled WGS sequence"/>
</dbReference>
<feature type="domain" description="DDH" evidence="6">
    <location>
        <begin position="80"/>
        <end position="213"/>
    </location>
</feature>
<evidence type="ECO:0000256" key="5">
    <source>
        <dbReference type="ARBA" id="ARBA00022839"/>
    </source>
</evidence>
<sequence>MHHVTRVLFGPSPSEIRARVSSKKPLLRYFVDTREELKKLPPHEFLATSFAFLHSPYLLPDMQETVDCLLYAKANHKSHILLYGDRDTDGVSSTCLLALFLKSHPAFRELTISVQTSSDSDPYGLCPEAVTKIKKIKPDILITLDFGSSQADEIEELTRLGIQVIVLDHHEIPARIPANTFLISPRREDSKYPEKKICTSVISFKLIHALLFRMSEEYNRVYQVEEDGRNVFFLNGCMIEESQIGQNERIPFKNELLLPKQESPDDSARLVFYHQNAKIENLLETLSLEVDLSGIGTITDMMPLTGENRMIVKLAIRSLRHCLDPKTNSKRYGTIALLKKLNLSLEKLSTKDLGWSIGPALNAAGRMGKTEEAVKLLLSEDEITADKRAADLLQINEDRKERTKRNVDRMERYFARKPERTEKPVIYCYEPDMEPGVSGIVATKMANEYKKPAIFVTPDHGDARGSIRAYGKENALDLLNSLSHLFLHFGGHPEAAGFSISLNNLPTFEKELYEKAELWLNAKSTSIDYDFKTDLTVLPSELNDQLFKEWKDLEPFGQGNPDIKLGLKDVKPFHLTPLSGGKHIKFHCMGSGSLKYMIWNKGEEFQILTSSVDTIDIIGSLETNTFRGKTTLQFMVEWFGQAERA</sequence>
<keyword evidence="5 9" id="KW-0269">Exonuclease</keyword>
<feature type="domain" description="DHHA1" evidence="7">
    <location>
        <begin position="423"/>
        <end position="514"/>
    </location>
</feature>
<dbReference type="SUPFAM" id="SSF64182">
    <property type="entry name" value="DHH phosphoesterases"/>
    <property type="match status" value="2"/>
</dbReference>
<dbReference type="AlphaFoldDB" id="A0A4R9JYB5"/>
<dbReference type="EMBL" id="RQGD01000034">
    <property type="protein sequence ID" value="TGL58221.1"/>
    <property type="molecule type" value="Genomic_DNA"/>
</dbReference>
<dbReference type="InterPro" id="IPR004610">
    <property type="entry name" value="RecJ"/>
</dbReference>
<dbReference type="Pfam" id="PF01368">
    <property type="entry name" value="DHH"/>
    <property type="match status" value="1"/>
</dbReference>
<dbReference type="Pfam" id="PF17768">
    <property type="entry name" value="RecJ_OB"/>
    <property type="match status" value="1"/>
</dbReference>
<dbReference type="RefSeq" id="WP_135624240.1">
    <property type="nucleotide sequence ID" value="NZ_RQGD01000034.1"/>
</dbReference>
<dbReference type="OrthoDB" id="9809852at2"/>
<dbReference type="Gene3D" id="3.10.310.30">
    <property type="match status" value="1"/>
</dbReference>
<evidence type="ECO:0000313" key="10">
    <source>
        <dbReference type="Proteomes" id="UP000297693"/>
    </source>
</evidence>
<dbReference type="GO" id="GO:0003676">
    <property type="term" value="F:nucleic acid binding"/>
    <property type="evidence" value="ECO:0007669"/>
    <property type="project" value="InterPro"/>
</dbReference>
<dbReference type="PANTHER" id="PTHR30255:SF2">
    <property type="entry name" value="SINGLE-STRANDED-DNA-SPECIFIC EXONUCLEASE RECJ"/>
    <property type="match status" value="1"/>
</dbReference>
<dbReference type="InterPro" id="IPR041122">
    <property type="entry name" value="RecJ_OB"/>
</dbReference>
<dbReference type="InterPro" id="IPR003156">
    <property type="entry name" value="DHHA1_dom"/>
</dbReference>